<reference evidence="2" key="2">
    <citation type="submission" date="2022-06" db="UniProtKB">
        <authorList>
            <consortium name="EnsemblMetazoa"/>
        </authorList>
    </citation>
    <scope>IDENTIFICATION</scope>
    <source>
        <strain evidence="2">p50T (Dazao)</strain>
    </source>
</reference>
<dbReference type="EnsemblMetazoa" id="XM_004927058.1">
    <property type="protein sequence ID" value="XP_004927115.1"/>
    <property type="gene ID" value="LOC101746708"/>
</dbReference>
<dbReference type="InterPro" id="IPR031959">
    <property type="entry name" value="DUF4779"/>
</dbReference>
<dbReference type="OrthoDB" id="7370747at2759"/>
<evidence type="ECO:0000256" key="1">
    <source>
        <dbReference type="SAM" id="SignalP"/>
    </source>
</evidence>
<evidence type="ECO:0000313" key="3">
    <source>
        <dbReference type="Proteomes" id="UP000005204"/>
    </source>
</evidence>
<sequence length="207" mass="22938">MQKKLCFALSFGVWWLAESAPAGLGEIGFDKLDTDIANLRYDEDIDSFSKLLDETDNAINKDAKSKLTTSGFKKKTTANKGLESAHDIGDLKKFYKAIGAIDKGDYENDDIYGTAQGLAGKSVGIKGNEERKYRKGTKTRGFHRIHHKDEFKKDKLFYEDDETKGTISKVGAKGLGVKVTAGAGFDKGHFQRDHKKGIYGKQGFLDQ</sequence>
<proteinExistence type="predicted"/>
<protein>
    <submittedName>
        <fullName evidence="2">Uncharacterized protein</fullName>
    </submittedName>
</protein>
<feature type="chain" id="PRO_5035939326" evidence="1">
    <location>
        <begin position="20"/>
        <end position="207"/>
    </location>
</feature>
<accession>A0A8R2ATT8</accession>
<evidence type="ECO:0000313" key="2">
    <source>
        <dbReference type="EnsemblMetazoa" id="XP_004927115.1"/>
    </source>
</evidence>
<dbReference type="KEGG" id="bmor:101746708"/>
<gene>
    <name evidence="2" type="primary">101746708</name>
</gene>
<keyword evidence="3" id="KW-1185">Reference proteome</keyword>
<feature type="signal peptide" evidence="1">
    <location>
        <begin position="1"/>
        <end position="19"/>
    </location>
</feature>
<dbReference type="AlphaFoldDB" id="A0A8R2ATT8"/>
<name>A0A8R2ATT8_BOMMO</name>
<reference evidence="3" key="1">
    <citation type="journal article" date="2008" name="Insect Biochem. Mol. Biol.">
        <title>The genome of a lepidopteran model insect, the silkworm Bombyx mori.</title>
        <authorList>
            <consortium name="International Silkworm Genome Consortium"/>
        </authorList>
    </citation>
    <scope>NUCLEOTIDE SEQUENCE [LARGE SCALE GENOMIC DNA]</scope>
    <source>
        <strain evidence="3">p50T</strain>
    </source>
</reference>
<dbReference type="Pfam" id="PF16009">
    <property type="entry name" value="DUF4779"/>
    <property type="match status" value="1"/>
</dbReference>
<keyword evidence="1" id="KW-0732">Signal</keyword>
<organism evidence="2 3">
    <name type="scientific">Bombyx mori</name>
    <name type="common">Silk moth</name>
    <dbReference type="NCBI Taxonomy" id="7091"/>
    <lineage>
        <taxon>Eukaryota</taxon>
        <taxon>Metazoa</taxon>
        <taxon>Ecdysozoa</taxon>
        <taxon>Arthropoda</taxon>
        <taxon>Hexapoda</taxon>
        <taxon>Insecta</taxon>
        <taxon>Pterygota</taxon>
        <taxon>Neoptera</taxon>
        <taxon>Endopterygota</taxon>
        <taxon>Lepidoptera</taxon>
        <taxon>Glossata</taxon>
        <taxon>Ditrysia</taxon>
        <taxon>Bombycoidea</taxon>
        <taxon>Bombycidae</taxon>
        <taxon>Bombycinae</taxon>
        <taxon>Bombyx</taxon>
    </lineage>
</organism>
<dbReference type="Proteomes" id="UP000005204">
    <property type="component" value="Unassembled WGS sequence"/>
</dbReference>